<feature type="domain" description="Aminoglycoside phosphotransferase" evidence="1">
    <location>
        <begin position="26"/>
        <end position="271"/>
    </location>
</feature>
<name>A0ABT3TFC4_9GAMM</name>
<proteinExistence type="predicted"/>
<dbReference type="Proteomes" id="UP001143362">
    <property type="component" value="Unassembled WGS sequence"/>
</dbReference>
<keyword evidence="3" id="KW-1185">Reference proteome</keyword>
<comment type="caution">
    <text evidence="2">The sequence shown here is derived from an EMBL/GenBank/DDBJ whole genome shotgun (WGS) entry which is preliminary data.</text>
</comment>
<gene>
    <name evidence="2" type="ORF">EYC98_08740</name>
</gene>
<dbReference type="Pfam" id="PF01636">
    <property type="entry name" value="APH"/>
    <property type="match status" value="1"/>
</dbReference>
<dbReference type="RefSeq" id="WP_279244965.1">
    <property type="nucleotide sequence ID" value="NZ_SHNN01000002.1"/>
</dbReference>
<dbReference type="InterPro" id="IPR002575">
    <property type="entry name" value="Aminoglycoside_PTrfase"/>
</dbReference>
<dbReference type="EMBL" id="SHNN01000002">
    <property type="protein sequence ID" value="MCX2980949.1"/>
    <property type="molecule type" value="Genomic_DNA"/>
</dbReference>
<evidence type="ECO:0000313" key="3">
    <source>
        <dbReference type="Proteomes" id="UP001143362"/>
    </source>
</evidence>
<dbReference type="SUPFAM" id="SSF56112">
    <property type="entry name" value="Protein kinase-like (PK-like)"/>
    <property type="match status" value="1"/>
</dbReference>
<dbReference type="InterPro" id="IPR011009">
    <property type="entry name" value="Kinase-like_dom_sf"/>
</dbReference>
<organism evidence="2 3">
    <name type="scientific">Candidatus Litorirhabdus singularis</name>
    <dbReference type="NCBI Taxonomy" id="2518993"/>
    <lineage>
        <taxon>Bacteria</taxon>
        <taxon>Pseudomonadati</taxon>
        <taxon>Pseudomonadota</taxon>
        <taxon>Gammaproteobacteria</taxon>
        <taxon>Cellvibrionales</taxon>
        <taxon>Halieaceae</taxon>
        <taxon>Candidatus Litorirhabdus</taxon>
    </lineage>
</organism>
<reference evidence="2" key="1">
    <citation type="submission" date="2019-02" db="EMBL/GenBank/DDBJ databases">
        <authorList>
            <person name="Li S.-H."/>
        </authorList>
    </citation>
    <scope>NUCLEOTIDE SEQUENCE</scope>
    <source>
        <strain evidence="2">IMCC14734</strain>
    </source>
</reference>
<evidence type="ECO:0000313" key="2">
    <source>
        <dbReference type="EMBL" id="MCX2980949.1"/>
    </source>
</evidence>
<accession>A0ABT3TFC4</accession>
<sequence length="334" mass="38630">MNIGLLREILPNFSFYDGRVDSFDVIPKTYQNTNAKFTIGNRSWVIKRHSKHGLSNRLLLSQWYQLNLYEAGLRVPKIEAGYGGETFIASGQEIFSIQEWIEGQTMQHKEERINQTAIRSLASHLSEMHAVSKTLYSMSPQPRNKVDRLVWPKVYLKHIKSSTRRRIPTLLLNRLKPKKSFMDRWVLENLQALEQEARQISTNPVSTFRDLCYVYSDIYWGNLIFDHNHELRAFIDFDNAGVGSQEFEIGVAASICATSSEDIHTFLNAYQEATGITLNMETIIFSMRLKILTGSLWCIHAHLDLKGVDPVWLARWSAFLERSRLNLVEFESQI</sequence>
<evidence type="ECO:0000259" key="1">
    <source>
        <dbReference type="Pfam" id="PF01636"/>
    </source>
</evidence>
<dbReference type="Gene3D" id="3.90.1200.10">
    <property type="match status" value="1"/>
</dbReference>
<protein>
    <recommendedName>
        <fullName evidence="1">Aminoglycoside phosphotransferase domain-containing protein</fullName>
    </recommendedName>
</protein>